<evidence type="ECO:0000313" key="1">
    <source>
        <dbReference type="EMBL" id="KAF0921193.1"/>
    </source>
</evidence>
<name>A0A6G1EB75_9ORYZ</name>
<proteinExistence type="predicted"/>
<protein>
    <submittedName>
        <fullName evidence="1">Uncharacterized protein</fullName>
    </submittedName>
</protein>
<keyword evidence="2" id="KW-1185">Reference proteome</keyword>
<dbReference type="EMBL" id="SPHZ02000005">
    <property type="protein sequence ID" value="KAF0921193.1"/>
    <property type="molecule type" value="Genomic_DNA"/>
</dbReference>
<dbReference type="AlphaFoldDB" id="A0A6G1EB75"/>
<gene>
    <name evidence="1" type="ORF">E2562_039301</name>
</gene>
<organism evidence="1 2">
    <name type="scientific">Oryza meyeriana var. granulata</name>
    <dbReference type="NCBI Taxonomy" id="110450"/>
    <lineage>
        <taxon>Eukaryota</taxon>
        <taxon>Viridiplantae</taxon>
        <taxon>Streptophyta</taxon>
        <taxon>Embryophyta</taxon>
        <taxon>Tracheophyta</taxon>
        <taxon>Spermatophyta</taxon>
        <taxon>Magnoliopsida</taxon>
        <taxon>Liliopsida</taxon>
        <taxon>Poales</taxon>
        <taxon>Poaceae</taxon>
        <taxon>BOP clade</taxon>
        <taxon>Oryzoideae</taxon>
        <taxon>Oryzeae</taxon>
        <taxon>Oryzinae</taxon>
        <taxon>Oryza</taxon>
        <taxon>Oryza meyeriana</taxon>
    </lineage>
</organism>
<accession>A0A6G1EB75</accession>
<comment type="caution">
    <text evidence="1">The sequence shown here is derived from an EMBL/GenBank/DDBJ whole genome shotgun (WGS) entry which is preliminary data.</text>
</comment>
<dbReference type="Proteomes" id="UP000479710">
    <property type="component" value="Unassembled WGS sequence"/>
</dbReference>
<sequence>MAPPRGRRQHGDPVSFSHCFASSLSRRLPSPLLVQWQSSGTARSGCLELDGGSSLPHPWCSSGFLSLL</sequence>
<reference evidence="1 2" key="1">
    <citation type="submission" date="2019-11" db="EMBL/GenBank/DDBJ databases">
        <title>Whole genome sequence of Oryza granulata.</title>
        <authorList>
            <person name="Li W."/>
        </authorList>
    </citation>
    <scope>NUCLEOTIDE SEQUENCE [LARGE SCALE GENOMIC DNA]</scope>
    <source>
        <strain evidence="2">cv. Menghai</strain>
        <tissue evidence="1">Leaf</tissue>
    </source>
</reference>
<evidence type="ECO:0000313" key="2">
    <source>
        <dbReference type="Proteomes" id="UP000479710"/>
    </source>
</evidence>